<proteinExistence type="predicted"/>
<feature type="signal peptide" evidence="4">
    <location>
        <begin position="1"/>
        <end position="20"/>
    </location>
</feature>
<dbReference type="Proteomes" id="UP001359485">
    <property type="component" value="Unassembled WGS sequence"/>
</dbReference>
<dbReference type="PRINTS" id="PR00722">
    <property type="entry name" value="CHYMOTRYPSIN"/>
</dbReference>
<feature type="chain" id="PRO_5047482119" description="Peptidase S1 domain-containing protein" evidence="4">
    <location>
        <begin position="21"/>
        <end position="372"/>
    </location>
</feature>
<gene>
    <name evidence="6" type="ORF">RUM44_006831</name>
</gene>
<evidence type="ECO:0000256" key="4">
    <source>
        <dbReference type="SAM" id="SignalP"/>
    </source>
</evidence>
<keyword evidence="2" id="KW-0378">Hydrolase</keyword>
<dbReference type="CDD" id="cd00190">
    <property type="entry name" value="Tryp_SPc"/>
    <property type="match status" value="1"/>
</dbReference>
<dbReference type="InterPro" id="IPR001314">
    <property type="entry name" value="Peptidase_S1A"/>
</dbReference>
<evidence type="ECO:0000256" key="3">
    <source>
        <dbReference type="SAM" id="MobiDB-lite"/>
    </source>
</evidence>
<keyword evidence="4" id="KW-0732">Signal</keyword>
<dbReference type="InterPro" id="IPR009003">
    <property type="entry name" value="Peptidase_S1_PA"/>
</dbReference>
<evidence type="ECO:0000313" key="6">
    <source>
        <dbReference type="EMBL" id="KAK6620430.1"/>
    </source>
</evidence>
<organism evidence="6 7">
    <name type="scientific">Polyplax serrata</name>
    <name type="common">Common mouse louse</name>
    <dbReference type="NCBI Taxonomy" id="468196"/>
    <lineage>
        <taxon>Eukaryota</taxon>
        <taxon>Metazoa</taxon>
        <taxon>Ecdysozoa</taxon>
        <taxon>Arthropoda</taxon>
        <taxon>Hexapoda</taxon>
        <taxon>Insecta</taxon>
        <taxon>Pterygota</taxon>
        <taxon>Neoptera</taxon>
        <taxon>Paraneoptera</taxon>
        <taxon>Psocodea</taxon>
        <taxon>Troctomorpha</taxon>
        <taxon>Phthiraptera</taxon>
        <taxon>Anoplura</taxon>
        <taxon>Polyplacidae</taxon>
        <taxon>Polyplax</taxon>
    </lineage>
</organism>
<feature type="compositionally biased region" description="Polar residues" evidence="3">
    <location>
        <begin position="205"/>
        <end position="215"/>
    </location>
</feature>
<dbReference type="Gene3D" id="2.40.10.10">
    <property type="entry name" value="Trypsin-like serine proteases"/>
    <property type="match status" value="2"/>
</dbReference>
<keyword evidence="1" id="KW-1015">Disulfide bond</keyword>
<keyword evidence="2" id="KW-0720">Serine protease</keyword>
<dbReference type="InterPro" id="IPR033116">
    <property type="entry name" value="TRYPSIN_SER"/>
</dbReference>
<dbReference type="InterPro" id="IPR001254">
    <property type="entry name" value="Trypsin_dom"/>
</dbReference>
<name>A0ABR1AJ88_POLSC</name>
<evidence type="ECO:0000256" key="1">
    <source>
        <dbReference type="ARBA" id="ARBA00023157"/>
    </source>
</evidence>
<reference evidence="6 7" key="1">
    <citation type="submission" date="2023-09" db="EMBL/GenBank/DDBJ databases">
        <title>Genomes of two closely related lineages of the louse Polyplax serrata with different host specificities.</title>
        <authorList>
            <person name="Martinu J."/>
            <person name="Tarabai H."/>
            <person name="Stefka J."/>
            <person name="Hypsa V."/>
        </authorList>
    </citation>
    <scope>NUCLEOTIDE SEQUENCE [LARGE SCALE GENOMIC DNA]</scope>
    <source>
        <strain evidence="6">98ZLc_SE</strain>
    </source>
</reference>
<evidence type="ECO:0000259" key="5">
    <source>
        <dbReference type="PROSITE" id="PS50240"/>
    </source>
</evidence>
<dbReference type="SMART" id="SM00020">
    <property type="entry name" value="Tryp_SPc"/>
    <property type="match status" value="1"/>
</dbReference>
<keyword evidence="2" id="KW-0645">Protease</keyword>
<dbReference type="InterPro" id="IPR018114">
    <property type="entry name" value="TRYPSIN_HIS"/>
</dbReference>
<evidence type="ECO:0000313" key="7">
    <source>
        <dbReference type="Proteomes" id="UP001359485"/>
    </source>
</evidence>
<dbReference type="PROSITE" id="PS00134">
    <property type="entry name" value="TRYPSIN_HIS"/>
    <property type="match status" value="1"/>
</dbReference>
<keyword evidence="7" id="KW-1185">Reference proteome</keyword>
<accession>A0ABR1AJ88</accession>
<dbReference type="PROSITE" id="PS50240">
    <property type="entry name" value="TRYPSIN_DOM"/>
    <property type="match status" value="1"/>
</dbReference>
<feature type="region of interest" description="Disordered" evidence="3">
    <location>
        <begin position="186"/>
        <end position="215"/>
    </location>
</feature>
<dbReference type="EMBL" id="JAWJWF010000048">
    <property type="protein sequence ID" value="KAK6620430.1"/>
    <property type="molecule type" value="Genomic_DNA"/>
</dbReference>
<dbReference type="PANTHER" id="PTHR24252">
    <property type="entry name" value="ACROSIN-RELATED"/>
    <property type="match status" value="1"/>
</dbReference>
<dbReference type="InterPro" id="IPR043504">
    <property type="entry name" value="Peptidase_S1_PA_chymotrypsin"/>
</dbReference>
<dbReference type="PROSITE" id="PS00135">
    <property type="entry name" value="TRYPSIN_SER"/>
    <property type="match status" value="1"/>
</dbReference>
<dbReference type="SUPFAM" id="SSF50494">
    <property type="entry name" value="Trypsin-like serine proteases"/>
    <property type="match status" value="1"/>
</dbReference>
<sequence>MADFRISLITCLIVSTLTTAIQFPSREDCGRSFVGHRQPRNTTYVSEGRIINGKKSAQGAWPWQVSLQLLHPKFGLIGHWCGAVLIQPLWIITAAHCIHNDLFNLPLATLWTAVLGDWNRDIEENTEIRVPIDRIIVHEKYNNYENDIAIMKLSKAVHIRSVCLPDDWTNYNVFQDEMEKKNFFIDENGKNTPSTTHRKGRRISSTKNSSSNDKIDKYQSNYINMLAVEIQKISEKFKNQRKNVHKGNYKSRAQTKCVVTGWGRDKTQGPMTSTLLQATVPLHDNSLCQAKYGSSVPIRTGHLCAGHLDGTTGTCVGDSGGPLQCSLNDGRWVLTGITSFGSGCAKPGYPDVYTRLAFYVPWIYQQINKYKD</sequence>
<comment type="caution">
    <text evidence="6">The sequence shown here is derived from an EMBL/GenBank/DDBJ whole genome shotgun (WGS) entry which is preliminary data.</text>
</comment>
<feature type="domain" description="Peptidase S1" evidence="5">
    <location>
        <begin position="50"/>
        <end position="368"/>
    </location>
</feature>
<dbReference type="Pfam" id="PF00089">
    <property type="entry name" value="Trypsin"/>
    <property type="match status" value="2"/>
</dbReference>
<protein>
    <recommendedName>
        <fullName evidence="5">Peptidase S1 domain-containing protein</fullName>
    </recommendedName>
</protein>
<evidence type="ECO:0000256" key="2">
    <source>
        <dbReference type="RuleBase" id="RU363034"/>
    </source>
</evidence>
<dbReference type="PANTHER" id="PTHR24252:SF7">
    <property type="entry name" value="HYALIN"/>
    <property type="match status" value="1"/>
</dbReference>